<protein>
    <submittedName>
        <fullName evidence="6">2-hydroxyacid dehydrogenase</fullName>
    </submittedName>
</protein>
<dbReference type="SUPFAM" id="SSF51735">
    <property type="entry name" value="NAD(P)-binding Rossmann-fold domains"/>
    <property type="match status" value="1"/>
</dbReference>
<dbReference type="Gene3D" id="3.40.50.720">
    <property type="entry name" value="NAD(P)-binding Rossmann-like Domain"/>
    <property type="match status" value="2"/>
</dbReference>
<evidence type="ECO:0000259" key="5">
    <source>
        <dbReference type="Pfam" id="PF02826"/>
    </source>
</evidence>
<evidence type="ECO:0000313" key="6">
    <source>
        <dbReference type="EMBL" id="MFC4595375.1"/>
    </source>
</evidence>
<name>A0ABV9F325_9SPHN</name>
<keyword evidence="2" id="KW-0520">NAD</keyword>
<dbReference type="Proteomes" id="UP001595957">
    <property type="component" value="Unassembled WGS sequence"/>
</dbReference>
<reference evidence="7" key="1">
    <citation type="journal article" date="2019" name="Int. J. Syst. Evol. Microbiol.">
        <title>The Global Catalogue of Microorganisms (GCM) 10K type strain sequencing project: providing services to taxonomists for standard genome sequencing and annotation.</title>
        <authorList>
            <consortium name="The Broad Institute Genomics Platform"/>
            <consortium name="The Broad Institute Genome Sequencing Center for Infectious Disease"/>
            <person name="Wu L."/>
            <person name="Ma J."/>
        </authorList>
    </citation>
    <scope>NUCLEOTIDE SEQUENCE [LARGE SCALE GENOMIC DNA]</scope>
    <source>
        <strain evidence="7">NBRC 103632</strain>
    </source>
</reference>
<dbReference type="Pfam" id="PF00389">
    <property type="entry name" value="2-Hacid_dh"/>
    <property type="match status" value="1"/>
</dbReference>
<dbReference type="InterPro" id="IPR006139">
    <property type="entry name" value="D-isomer_2_OHA_DH_cat_dom"/>
</dbReference>
<keyword evidence="7" id="KW-1185">Reference proteome</keyword>
<evidence type="ECO:0000259" key="4">
    <source>
        <dbReference type="Pfam" id="PF00389"/>
    </source>
</evidence>
<comment type="caution">
    <text evidence="6">The sequence shown here is derived from an EMBL/GenBank/DDBJ whole genome shotgun (WGS) entry which is preliminary data.</text>
</comment>
<dbReference type="CDD" id="cd12156">
    <property type="entry name" value="HPPR"/>
    <property type="match status" value="1"/>
</dbReference>
<accession>A0ABV9F325</accession>
<evidence type="ECO:0000313" key="7">
    <source>
        <dbReference type="Proteomes" id="UP001595957"/>
    </source>
</evidence>
<dbReference type="Pfam" id="PF02826">
    <property type="entry name" value="2-Hacid_dh_C"/>
    <property type="match status" value="1"/>
</dbReference>
<keyword evidence="1 3" id="KW-0560">Oxidoreductase</keyword>
<comment type="similarity">
    <text evidence="3">Belongs to the D-isomer specific 2-hydroxyacid dehydrogenase family.</text>
</comment>
<feature type="domain" description="D-isomer specific 2-hydroxyacid dehydrogenase catalytic" evidence="4">
    <location>
        <begin position="34"/>
        <end position="309"/>
    </location>
</feature>
<feature type="domain" description="D-isomer specific 2-hydroxyacid dehydrogenase NAD-binding" evidence="5">
    <location>
        <begin position="106"/>
        <end position="278"/>
    </location>
</feature>
<proteinExistence type="inferred from homology"/>
<evidence type="ECO:0000256" key="1">
    <source>
        <dbReference type="ARBA" id="ARBA00023002"/>
    </source>
</evidence>
<dbReference type="EMBL" id="JBHSFZ010000030">
    <property type="protein sequence ID" value="MFC4595375.1"/>
    <property type="molecule type" value="Genomic_DNA"/>
</dbReference>
<dbReference type="RefSeq" id="WP_380805504.1">
    <property type="nucleotide sequence ID" value="NZ_JBHSFZ010000030.1"/>
</dbReference>
<dbReference type="InterPro" id="IPR036291">
    <property type="entry name" value="NAD(P)-bd_dom_sf"/>
</dbReference>
<sequence>MSLGRPVILIGQPLLKPLLPLLQPHYDALPLWEDEGEEQRGEARAIIWAGEFALPTALLDSMPQLGLIACFTVGYDGVDLQVARQRGIAVTHGGDANAEDVADHAIGLILAHRRWIVEGDRQLRAGLWTPESKTRTRSMGGARLGIVGMGHIGLAVARRAEVMRMRIHWWGPRDKPGLSWPRAESLEAMALESDILLVTARADEDNRGMIDAAVMDALGPEGLLINVARGQLVDEGALKNALRNGRLGGAALDVFQQEPTPAVGWADVPNCVLTPHIGGATDEAVGRMAQMLLANLEAYFAGKPLLSPVTEGPA</sequence>
<dbReference type="PANTHER" id="PTHR10996:SF178">
    <property type="entry name" value="2-HYDROXYACID DEHYDROGENASE YGL185C-RELATED"/>
    <property type="match status" value="1"/>
</dbReference>
<dbReference type="InterPro" id="IPR050223">
    <property type="entry name" value="D-isomer_2-hydroxyacid_DH"/>
</dbReference>
<dbReference type="InterPro" id="IPR006140">
    <property type="entry name" value="D-isomer_DH_NAD-bd"/>
</dbReference>
<dbReference type="SUPFAM" id="SSF52283">
    <property type="entry name" value="Formate/glycerate dehydrogenase catalytic domain-like"/>
    <property type="match status" value="1"/>
</dbReference>
<organism evidence="6 7">
    <name type="scientific">Sphingobium tyrosinilyticum</name>
    <dbReference type="NCBI Taxonomy" id="2715436"/>
    <lineage>
        <taxon>Bacteria</taxon>
        <taxon>Pseudomonadati</taxon>
        <taxon>Pseudomonadota</taxon>
        <taxon>Alphaproteobacteria</taxon>
        <taxon>Sphingomonadales</taxon>
        <taxon>Sphingomonadaceae</taxon>
        <taxon>Sphingobium</taxon>
    </lineage>
</organism>
<gene>
    <name evidence="6" type="ORF">ACFO3E_14405</name>
</gene>
<dbReference type="PANTHER" id="PTHR10996">
    <property type="entry name" value="2-HYDROXYACID DEHYDROGENASE-RELATED"/>
    <property type="match status" value="1"/>
</dbReference>
<evidence type="ECO:0000256" key="2">
    <source>
        <dbReference type="ARBA" id="ARBA00023027"/>
    </source>
</evidence>
<evidence type="ECO:0000256" key="3">
    <source>
        <dbReference type="RuleBase" id="RU003719"/>
    </source>
</evidence>